<sequence length="473" mass="53527">MFNNNVKEVVLYAPIIVHLFVYIFTCLLASVLFCVEYEPFVYFVEYFSGTRVPVEYSMWQRICVFSLLFICPILLIFGFHISTRIRFPYLCAAFRCIGGGGFYTPAWGPSISFILSFCVALFDLSRGNAYQYLSAWGDYGAWVDGRWQLFSALGFFDFVNIYLILPVSAAWLGLSLRKNEKKNLFIYFILFLIVVLVELFLFQKKAIIVSSILMIGAFLLDNLLRNGLDKRLVFSVLFSLVSLFAAYIFMVVYPVYSETSRTASEALLGQKGGVQGGAGEPCQQGEDENVKDACREVVAYIGLDRKFHILAYAFLAPMTRTSLPAMYYPIVFPEVHEYYGLDLGQDILGYGRMPDDNLVVWQYMNPQLPGGSAGAPYQFILYSQVGLFGAMFLTVLIGLVLGWLWQVVLDDQINIRFRSLMGTVLLVYCIYLAIDSARGGFFSSYGVLWAWLFLIIVFSIGRAVKTRSDAQIS</sequence>
<feature type="transmembrane region" description="Helical" evidence="1">
    <location>
        <begin position="58"/>
        <end position="81"/>
    </location>
</feature>
<dbReference type="AlphaFoldDB" id="A0A367XHE6"/>
<feature type="transmembrane region" description="Helical" evidence="1">
    <location>
        <begin position="379"/>
        <end position="405"/>
    </location>
</feature>
<dbReference type="EMBL" id="JPWJ01000001">
    <property type="protein sequence ID" value="RCK53094.1"/>
    <property type="molecule type" value="Genomic_DNA"/>
</dbReference>
<reference evidence="2 3" key="1">
    <citation type="submission" date="2014-07" db="EMBL/GenBank/DDBJ databases">
        <title>Draft genome sequence of Thalassospira xiamenensis IB13.</title>
        <authorList>
            <person name="Lai Q."/>
            <person name="Shao Z."/>
        </authorList>
    </citation>
    <scope>NUCLEOTIDE SEQUENCE [LARGE SCALE GENOMIC DNA]</scope>
    <source>
        <strain evidence="2 3">IB13</strain>
    </source>
</reference>
<dbReference type="Proteomes" id="UP000252266">
    <property type="component" value="Unassembled WGS sequence"/>
</dbReference>
<keyword evidence="1" id="KW-1133">Transmembrane helix</keyword>
<evidence type="ECO:0000313" key="3">
    <source>
        <dbReference type="Proteomes" id="UP000252266"/>
    </source>
</evidence>
<feature type="transmembrane region" description="Helical" evidence="1">
    <location>
        <begin position="149"/>
        <end position="172"/>
    </location>
</feature>
<feature type="transmembrane region" description="Helical" evidence="1">
    <location>
        <begin position="102"/>
        <end position="122"/>
    </location>
</feature>
<gene>
    <name evidence="2" type="ORF">TH44_02460</name>
</gene>
<keyword evidence="1" id="KW-0472">Membrane</keyword>
<feature type="transmembrane region" description="Helical" evidence="1">
    <location>
        <begin position="417"/>
        <end position="434"/>
    </location>
</feature>
<feature type="transmembrane region" description="Helical" evidence="1">
    <location>
        <begin position="236"/>
        <end position="256"/>
    </location>
</feature>
<accession>A0A367XHE6</accession>
<proteinExistence type="predicted"/>
<organism evidence="2 3">
    <name type="scientific">Thalassospira xiamenensis</name>
    <dbReference type="NCBI Taxonomy" id="220697"/>
    <lineage>
        <taxon>Bacteria</taxon>
        <taxon>Pseudomonadati</taxon>
        <taxon>Pseudomonadota</taxon>
        <taxon>Alphaproteobacteria</taxon>
        <taxon>Rhodospirillales</taxon>
        <taxon>Thalassospiraceae</taxon>
        <taxon>Thalassospira</taxon>
    </lineage>
</organism>
<evidence type="ECO:0000313" key="2">
    <source>
        <dbReference type="EMBL" id="RCK53094.1"/>
    </source>
</evidence>
<feature type="transmembrane region" description="Helical" evidence="1">
    <location>
        <begin position="184"/>
        <end position="201"/>
    </location>
</feature>
<evidence type="ECO:0000256" key="1">
    <source>
        <dbReference type="SAM" id="Phobius"/>
    </source>
</evidence>
<comment type="caution">
    <text evidence="2">The sequence shown here is derived from an EMBL/GenBank/DDBJ whole genome shotgun (WGS) entry which is preliminary data.</text>
</comment>
<feature type="transmembrane region" description="Helical" evidence="1">
    <location>
        <begin position="207"/>
        <end position="224"/>
    </location>
</feature>
<name>A0A367XHE6_9PROT</name>
<evidence type="ECO:0008006" key="4">
    <source>
        <dbReference type="Google" id="ProtNLM"/>
    </source>
</evidence>
<keyword evidence="1" id="KW-0812">Transmembrane</keyword>
<feature type="transmembrane region" description="Helical" evidence="1">
    <location>
        <begin position="9"/>
        <end position="33"/>
    </location>
</feature>
<dbReference type="RefSeq" id="WP_062960848.1">
    <property type="nucleotide sequence ID" value="NZ_JALLPZ010000002.1"/>
</dbReference>
<feature type="transmembrane region" description="Helical" evidence="1">
    <location>
        <begin position="446"/>
        <end position="464"/>
    </location>
</feature>
<protein>
    <recommendedName>
        <fullName evidence="4">Oligosaccharide repeat unit polymerase</fullName>
    </recommendedName>
</protein>